<dbReference type="InterPro" id="IPR006665">
    <property type="entry name" value="OmpA-like"/>
</dbReference>
<protein>
    <submittedName>
        <fullName evidence="7">OmpA-OmpF porin, OOP family</fullName>
    </submittedName>
</protein>
<dbReference type="Proteomes" id="UP000186997">
    <property type="component" value="Unassembled WGS sequence"/>
</dbReference>
<keyword evidence="5" id="KW-0732">Signal</keyword>
<feature type="chain" id="PRO_5012751712" evidence="5">
    <location>
        <begin position="19"/>
        <end position="312"/>
    </location>
</feature>
<dbReference type="InterPro" id="IPR050330">
    <property type="entry name" value="Bact_OuterMem_StrucFunc"/>
</dbReference>
<dbReference type="Pfam" id="PF00691">
    <property type="entry name" value="OmpA"/>
    <property type="match status" value="1"/>
</dbReference>
<sequence length="312" mass="33604">MIRILAACLGIAAGMAQGQTLDFPSNASLQEEVIRPADSYLLPLGIWDQGAMPAQTVEGRVIQQAWRIAAPSLTTLQLVRPLREQLRNDRYQIIFECQTEACGGFDFRFAVETLPPPDMRINIGDFRFLAAERVGQDGPEYLTLFISRTAEAGFVQITHVGPESDTALPIAQAESAPLRAFGAVPDAALSEQLDQAGRAVLADLSFETGSAQLAQGDYPSLRALADYLAKTPSRTVALVGHTDSSGALETNIALSKRRAASVLERLVSDYGADRARLEAEGMGYLAPLASNLTEAGRTANRRVEVIVTSTQE</sequence>
<feature type="domain" description="OmpA-like" evidence="6">
    <location>
        <begin position="193"/>
        <end position="311"/>
    </location>
</feature>
<evidence type="ECO:0000313" key="7">
    <source>
        <dbReference type="EMBL" id="SIT86182.1"/>
    </source>
</evidence>
<dbReference type="EMBL" id="FTPR01000001">
    <property type="protein sequence ID" value="SIT86182.1"/>
    <property type="molecule type" value="Genomic_DNA"/>
</dbReference>
<dbReference type="RefSeq" id="WP_076659634.1">
    <property type="nucleotide sequence ID" value="NZ_FTPR01000001.1"/>
</dbReference>
<dbReference type="AlphaFoldDB" id="A0A1R3X6W0"/>
<organism evidence="7 8">
    <name type="scientific">Yoonia rosea</name>
    <dbReference type="NCBI Taxonomy" id="287098"/>
    <lineage>
        <taxon>Bacteria</taxon>
        <taxon>Pseudomonadati</taxon>
        <taxon>Pseudomonadota</taxon>
        <taxon>Alphaproteobacteria</taxon>
        <taxon>Rhodobacterales</taxon>
        <taxon>Paracoccaceae</taxon>
        <taxon>Yoonia</taxon>
    </lineage>
</organism>
<dbReference type="OrthoDB" id="9792021at2"/>
<dbReference type="InterPro" id="IPR006664">
    <property type="entry name" value="OMP_bac"/>
</dbReference>
<keyword evidence="3" id="KW-0998">Cell outer membrane</keyword>
<evidence type="ECO:0000256" key="2">
    <source>
        <dbReference type="ARBA" id="ARBA00023136"/>
    </source>
</evidence>
<dbReference type="STRING" id="287098.SAMN05421665_2246"/>
<dbReference type="CDD" id="cd07185">
    <property type="entry name" value="OmpA_C-like"/>
    <property type="match status" value="1"/>
</dbReference>
<proteinExistence type="predicted"/>
<dbReference type="SUPFAM" id="SSF103088">
    <property type="entry name" value="OmpA-like"/>
    <property type="match status" value="1"/>
</dbReference>
<evidence type="ECO:0000256" key="1">
    <source>
        <dbReference type="ARBA" id="ARBA00004442"/>
    </source>
</evidence>
<dbReference type="PANTHER" id="PTHR30329:SF21">
    <property type="entry name" value="LIPOPROTEIN YIAD-RELATED"/>
    <property type="match status" value="1"/>
</dbReference>
<evidence type="ECO:0000256" key="5">
    <source>
        <dbReference type="SAM" id="SignalP"/>
    </source>
</evidence>
<feature type="signal peptide" evidence="5">
    <location>
        <begin position="1"/>
        <end position="18"/>
    </location>
</feature>
<gene>
    <name evidence="7" type="ORF">SAMN05421665_2246</name>
</gene>
<evidence type="ECO:0000313" key="8">
    <source>
        <dbReference type="Proteomes" id="UP000186997"/>
    </source>
</evidence>
<dbReference type="GO" id="GO:0009279">
    <property type="term" value="C:cell outer membrane"/>
    <property type="evidence" value="ECO:0007669"/>
    <property type="project" value="UniProtKB-SubCell"/>
</dbReference>
<dbReference type="Gene3D" id="3.30.1330.60">
    <property type="entry name" value="OmpA-like domain"/>
    <property type="match status" value="1"/>
</dbReference>
<dbReference type="InterPro" id="IPR036737">
    <property type="entry name" value="OmpA-like_sf"/>
</dbReference>
<accession>A0A1R3X6W0</accession>
<evidence type="ECO:0000259" key="6">
    <source>
        <dbReference type="PROSITE" id="PS51123"/>
    </source>
</evidence>
<comment type="subcellular location">
    <subcellularLocation>
        <location evidence="1">Cell outer membrane</location>
    </subcellularLocation>
</comment>
<dbReference type="PROSITE" id="PS51123">
    <property type="entry name" value="OMPA_2"/>
    <property type="match status" value="1"/>
</dbReference>
<keyword evidence="2 4" id="KW-0472">Membrane</keyword>
<dbReference type="PRINTS" id="PR01021">
    <property type="entry name" value="OMPADOMAIN"/>
</dbReference>
<evidence type="ECO:0000256" key="4">
    <source>
        <dbReference type="PROSITE-ProRule" id="PRU00473"/>
    </source>
</evidence>
<name>A0A1R3X6W0_9RHOB</name>
<reference evidence="8" key="1">
    <citation type="submission" date="2017-01" db="EMBL/GenBank/DDBJ databases">
        <authorList>
            <person name="Varghese N."/>
            <person name="Submissions S."/>
        </authorList>
    </citation>
    <scope>NUCLEOTIDE SEQUENCE [LARGE SCALE GENOMIC DNA]</scope>
    <source>
        <strain evidence="8">DSM 29591</strain>
    </source>
</reference>
<keyword evidence="8" id="KW-1185">Reference proteome</keyword>
<evidence type="ECO:0000256" key="3">
    <source>
        <dbReference type="ARBA" id="ARBA00023237"/>
    </source>
</evidence>
<dbReference type="PANTHER" id="PTHR30329">
    <property type="entry name" value="STATOR ELEMENT OF FLAGELLAR MOTOR COMPLEX"/>
    <property type="match status" value="1"/>
</dbReference>